<evidence type="ECO:0000313" key="2">
    <source>
        <dbReference type="EMBL" id="TXS93091.1"/>
    </source>
</evidence>
<name>A0A5C9A100_9GAMM</name>
<reference evidence="2 3" key="1">
    <citation type="submission" date="2019-08" db="EMBL/GenBank/DDBJ databases">
        <title>Parahaliea maris sp. nov., isolated from the surface seawater.</title>
        <authorList>
            <person name="Liu Y."/>
        </authorList>
    </citation>
    <scope>NUCLEOTIDE SEQUENCE [LARGE SCALE GENOMIC DNA]</scope>
    <source>
        <strain evidence="2 3">S2-26</strain>
    </source>
</reference>
<evidence type="ECO:0000256" key="1">
    <source>
        <dbReference type="ARBA" id="ARBA00023002"/>
    </source>
</evidence>
<dbReference type="OrthoDB" id="9810734at2"/>
<dbReference type="GO" id="GO:0016491">
    <property type="term" value="F:oxidoreductase activity"/>
    <property type="evidence" value="ECO:0007669"/>
    <property type="project" value="UniProtKB-KW"/>
</dbReference>
<dbReference type="InterPro" id="IPR051019">
    <property type="entry name" value="VLCFA-Steroid_DH"/>
</dbReference>
<dbReference type="Gene3D" id="3.40.50.720">
    <property type="entry name" value="NAD(P)-binding Rossmann-like Domain"/>
    <property type="match status" value="1"/>
</dbReference>
<comment type="caution">
    <text evidence="2">The sequence shown here is derived from an EMBL/GenBank/DDBJ whole genome shotgun (WGS) entry which is preliminary data.</text>
</comment>
<keyword evidence="3" id="KW-1185">Reference proteome</keyword>
<dbReference type="Pfam" id="PF00106">
    <property type="entry name" value="adh_short"/>
    <property type="match status" value="1"/>
</dbReference>
<proteinExistence type="predicted"/>
<dbReference type="PANTHER" id="PTHR43899:SF4">
    <property type="entry name" value="17 BETA-HYDROXYSTEROID DEHYDROGENASE TYPE 3"/>
    <property type="match status" value="1"/>
</dbReference>
<dbReference type="AlphaFoldDB" id="A0A5C9A100"/>
<dbReference type="Proteomes" id="UP000321933">
    <property type="component" value="Unassembled WGS sequence"/>
</dbReference>
<dbReference type="InterPro" id="IPR002347">
    <property type="entry name" value="SDR_fam"/>
</dbReference>
<dbReference type="PRINTS" id="PR00081">
    <property type="entry name" value="GDHRDH"/>
</dbReference>
<dbReference type="PANTHER" id="PTHR43899">
    <property type="entry name" value="RH59310P"/>
    <property type="match status" value="1"/>
</dbReference>
<gene>
    <name evidence="2" type="ORF">FVW59_04310</name>
</gene>
<organism evidence="2 3">
    <name type="scientific">Parahaliea aestuarii</name>
    <dbReference type="NCBI Taxonomy" id="1852021"/>
    <lineage>
        <taxon>Bacteria</taxon>
        <taxon>Pseudomonadati</taxon>
        <taxon>Pseudomonadota</taxon>
        <taxon>Gammaproteobacteria</taxon>
        <taxon>Cellvibrionales</taxon>
        <taxon>Halieaceae</taxon>
        <taxon>Parahaliea</taxon>
    </lineage>
</organism>
<dbReference type="EMBL" id="VRYZ01000002">
    <property type="protein sequence ID" value="TXS93091.1"/>
    <property type="molecule type" value="Genomic_DNA"/>
</dbReference>
<dbReference type="InterPro" id="IPR036291">
    <property type="entry name" value="NAD(P)-bd_dom_sf"/>
</dbReference>
<sequence>MNDNKSTAFQQQYGPWALVAGGAQGIGEAYTRYLAARGLNVIVLDISAQALADISGQVSSEFGVECLAVEVDLSSHTMLETIAAAVGDREVGLMIYNAGLADVGPFYKQDTGLDFELKKIAINVTGPLQLTYHFGKGMLARQRGGILLMSSGAGLQGSPYYAHYSATKAYDIALAEALWGEFAPYNVDVLAVAAGMTLSTAAEGFEHIKDRSQFQTTTELVDEAMAALGQGKPTLIAGKNHRANAEQMLQIPKEELIRYMADHAINNFLGGTIPRQNID</sequence>
<dbReference type="RefSeq" id="WP_148063026.1">
    <property type="nucleotide sequence ID" value="NZ_VRYZ01000002.1"/>
</dbReference>
<accession>A0A5C9A100</accession>
<dbReference type="SUPFAM" id="SSF51735">
    <property type="entry name" value="NAD(P)-binding Rossmann-fold domains"/>
    <property type="match status" value="1"/>
</dbReference>
<evidence type="ECO:0000313" key="3">
    <source>
        <dbReference type="Proteomes" id="UP000321933"/>
    </source>
</evidence>
<keyword evidence="1" id="KW-0560">Oxidoreductase</keyword>
<dbReference type="PIRSF" id="PIRSF000126">
    <property type="entry name" value="11-beta-HSD1"/>
    <property type="match status" value="1"/>
</dbReference>
<protein>
    <submittedName>
        <fullName evidence="2">SDR family NAD(P)-dependent oxidoreductase</fullName>
    </submittedName>
</protein>